<feature type="domain" description="ANTAR" evidence="2">
    <location>
        <begin position="181"/>
        <end position="242"/>
    </location>
</feature>
<dbReference type="SMART" id="SM00091">
    <property type="entry name" value="PAS"/>
    <property type="match status" value="1"/>
</dbReference>
<evidence type="ECO:0000313" key="3">
    <source>
        <dbReference type="EMBL" id="SEQ25232.1"/>
    </source>
</evidence>
<dbReference type="CDD" id="cd00130">
    <property type="entry name" value="PAS"/>
    <property type="match status" value="1"/>
</dbReference>
<evidence type="ECO:0000313" key="4">
    <source>
        <dbReference type="Proteomes" id="UP000199055"/>
    </source>
</evidence>
<dbReference type="RefSeq" id="WP_177213986.1">
    <property type="nucleotide sequence ID" value="NZ_FOET01000005.1"/>
</dbReference>
<name>A0A1H9EI15_9ACTN</name>
<evidence type="ECO:0000259" key="2">
    <source>
        <dbReference type="PROSITE" id="PS50921"/>
    </source>
</evidence>
<gene>
    <name evidence="3" type="ORF">SAMN05216481_105132</name>
</gene>
<dbReference type="SUPFAM" id="SSF52172">
    <property type="entry name" value="CheY-like"/>
    <property type="match status" value="1"/>
</dbReference>
<dbReference type="InterPro" id="IPR005561">
    <property type="entry name" value="ANTAR"/>
</dbReference>
<dbReference type="InterPro" id="IPR013656">
    <property type="entry name" value="PAS_4"/>
</dbReference>
<dbReference type="PROSITE" id="PS50921">
    <property type="entry name" value="ANTAR"/>
    <property type="match status" value="1"/>
</dbReference>
<proteinExistence type="predicted"/>
<dbReference type="Gene3D" id="1.10.10.10">
    <property type="entry name" value="Winged helix-like DNA-binding domain superfamily/Winged helix DNA-binding domain"/>
    <property type="match status" value="1"/>
</dbReference>
<dbReference type="InterPro" id="IPR036388">
    <property type="entry name" value="WH-like_DNA-bd_sf"/>
</dbReference>
<dbReference type="InterPro" id="IPR011006">
    <property type="entry name" value="CheY-like_superfamily"/>
</dbReference>
<dbReference type="SMART" id="SM01012">
    <property type="entry name" value="ANTAR"/>
    <property type="match status" value="1"/>
</dbReference>
<dbReference type="SUPFAM" id="SSF55785">
    <property type="entry name" value="PYP-like sensor domain (PAS domain)"/>
    <property type="match status" value="1"/>
</dbReference>
<organism evidence="3 4">
    <name type="scientific">Streptomyces radiopugnans</name>
    <dbReference type="NCBI Taxonomy" id="403935"/>
    <lineage>
        <taxon>Bacteria</taxon>
        <taxon>Bacillati</taxon>
        <taxon>Actinomycetota</taxon>
        <taxon>Actinomycetes</taxon>
        <taxon>Kitasatosporales</taxon>
        <taxon>Streptomycetaceae</taxon>
        <taxon>Streptomyces</taxon>
    </lineage>
</organism>
<dbReference type="Pfam" id="PF03861">
    <property type="entry name" value="ANTAR"/>
    <property type="match status" value="1"/>
</dbReference>
<keyword evidence="4" id="KW-1185">Reference proteome</keyword>
<reference evidence="3 4" key="1">
    <citation type="submission" date="2016-10" db="EMBL/GenBank/DDBJ databases">
        <authorList>
            <person name="de Groot N.N."/>
        </authorList>
    </citation>
    <scope>NUCLEOTIDE SEQUENCE [LARGE SCALE GENOMIC DNA]</scope>
    <source>
        <strain evidence="3 4">CGMCC 4.3519</strain>
    </source>
</reference>
<sequence length="283" mass="30762">MAPSPPSPADFEAIFRATTSPLLVLSTDLVIVEVNRACEEATFRERDEVVGRHVFDAYPANPNDPDGGGIHDLDALFRRVLTTGAAQSLPVLKYDVPYSGSPTGFREKYWSPVSSPVLSPGGEVAGLLHHVEDVTGFHEELARIEHAYRHTDTPTARTHNAVAQRGYERHLAQAAYDLRRYRELEQEAAQLRRAMRSRATIDQAIGIVQAERRCGPEDAFQILVTISQRTNTKLRDIAAGLVSLAETDAPGPLLPDTPRRIAGGRGGRGGPDGPGGPDDCDGR</sequence>
<dbReference type="Pfam" id="PF08448">
    <property type="entry name" value="PAS_4"/>
    <property type="match status" value="1"/>
</dbReference>
<dbReference type="AlphaFoldDB" id="A0A1H9EI15"/>
<feature type="region of interest" description="Disordered" evidence="1">
    <location>
        <begin position="248"/>
        <end position="283"/>
    </location>
</feature>
<protein>
    <submittedName>
        <fullName evidence="3">PAS fold-containing protein</fullName>
    </submittedName>
</protein>
<dbReference type="STRING" id="403935.SAMN05216481_105132"/>
<accession>A0A1H9EI15</accession>
<evidence type="ECO:0000256" key="1">
    <source>
        <dbReference type="SAM" id="MobiDB-lite"/>
    </source>
</evidence>
<dbReference type="GO" id="GO:0003723">
    <property type="term" value="F:RNA binding"/>
    <property type="evidence" value="ECO:0007669"/>
    <property type="project" value="InterPro"/>
</dbReference>
<dbReference type="InterPro" id="IPR000014">
    <property type="entry name" value="PAS"/>
</dbReference>
<dbReference type="InterPro" id="IPR035965">
    <property type="entry name" value="PAS-like_dom_sf"/>
</dbReference>
<dbReference type="Proteomes" id="UP000199055">
    <property type="component" value="Unassembled WGS sequence"/>
</dbReference>
<dbReference type="EMBL" id="FOET01000005">
    <property type="protein sequence ID" value="SEQ25232.1"/>
    <property type="molecule type" value="Genomic_DNA"/>
</dbReference>
<dbReference type="Gene3D" id="3.30.450.20">
    <property type="entry name" value="PAS domain"/>
    <property type="match status" value="1"/>
</dbReference>
<feature type="compositionally biased region" description="Gly residues" evidence="1">
    <location>
        <begin position="263"/>
        <end position="276"/>
    </location>
</feature>